<evidence type="ECO:0000256" key="1">
    <source>
        <dbReference type="SAM" id="Phobius"/>
    </source>
</evidence>
<feature type="transmembrane region" description="Helical" evidence="1">
    <location>
        <begin position="12"/>
        <end position="34"/>
    </location>
</feature>
<feature type="domain" description="Archaeal Type IV pilin N-terminal" evidence="2">
    <location>
        <begin position="8"/>
        <end position="91"/>
    </location>
</feature>
<dbReference type="Pfam" id="PF07790">
    <property type="entry name" value="Pilin_N"/>
    <property type="match status" value="1"/>
</dbReference>
<dbReference type="AlphaFoldDB" id="A0A644TXB4"/>
<dbReference type="NCBIfam" id="TIGR02537">
    <property type="entry name" value="arch_flag_Nterm"/>
    <property type="match status" value="1"/>
</dbReference>
<accession>A0A644TXB4</accession>
<keyword evidence="1" id="KW-0472">Membrane</keyword>
<evidence type="ECO:0000313" key="3">
    <source>
        <dbReference type="EMBL" id="MPL71585.1"/>
    </source>
</evidence>
<dbReference type="EMBL" id="VSSQ01000060">
    <property type="protein sequence ID" value="MPL71585.1"/>
    <property type="molecule type" value="Genomic_DNA"/>
</dbReference>
<gene>
    <name evidence="3" type="ORF">SDC9_17362</name>
</gene>
<proteinExistence type="predicted"/>
<protein>
    <recommendedName>
        <fullName evidence="2">Archaeal Type IV pilin N-terminal domain-containing protein</fullName>
    </recommendedName>
</protein>
<name>A0A644TXB4_9ZZZZ</name>
<keyword evidence="1" id="KW-0812">Transmembrane</keyword>
<comment type="caution">
    <text evidence="3">The sequence shown here is derived from an EMBL/GenBank/DDBJ whole genome shotgun (WGS) entry which is preliminary data.</text>
</comment>
<sequence length="225" mass="24173">MRSKNKESGVSPVIGVMLMLVITIIVAAGVGMAASDYVGSTDSSPMTNINYLGSVQGNDFENGFLGEVGLLFENAGGDNIVLTNLELTLKENMRGVVNETVITFNDAPSTAISGILTPGEARLSITPSAKKVDYRMKKIGVTMSYGKYLAYQTIEPGDRFIIYADRIIRSDTSKYSQLYMAATRDGTYSEGFFEIGPGTVYTIKDTSTGNVLASGVLSGKVYDYI</sequence>
<keyword evidence="1" id="KW-1133">Transmembrane helix</keyword>
<dbReference type="InterPro" id="IPR013373">
    <property type="entry name" value="Flagellin/pilin_N_arc"/>
</dbReference>
<dbReference type="InterPro" id="IPR012859">
    <property type="entry name" value="Pilin_N_archaeal"/>
</dbReference>
<organism evidence="3">
    <name type="scientific">bioreactor metagenome</name>
    <dbReference type="NCBI Taxonomy" id="1076179"/>
    <lineage>
        <taxon>unclassified sequences</taxon>
        <taxon>metagenomes</taxon>
        <taxon>ecological metagenomes</taxon>
    </lineage>
</organism>
<evidence type="ECO:0000259" key="2">
    <source>
        <dbReference type="Pfam" id="PF07790"/>
    </source>
</evidence>
<reference evidence="3" key="1">
    <citation type="submission" date="2019-08" db="EMBL/GenBank/DDBJ databases">
        <authorList>
            <person name="Kucharzyk K."/>
            <person name="Murdoch R.W."/>
            <person name="Higgins S."/>
            <person name="Loffler F."/>
        </authorList>
    </citation>
    <scope>NUCLEOTIDE SEQUENCE</scope>
</reference>